<name>A0A6L2MV20_TANCI</name>
<dbReference type="EMBL" id="BKCJ010007211">
    <property type="protein sequence ID" value="GEU76094.1"/>
    <property type="molecule type" value="Genomic_DNA"/>
</dbReference>
<proteinExistence type="predicted"/>
<organism evidence="1">
    <name type="scientific">Tanacetum cinerariifolium</name>
    <name type="common">Dalmatian daisy</name>
    <name type="synonym">Chrysanthemum cinerariifolium</name>
    <dbReference type="NCBI Taxonomy" id="118510"/>
    <lineage>
        <taxon>Eukaryota</taxon>
        <taxon>Viridiplantae</taxon>
        <taxon>Streptophyta</taxon>
        <taxon>Embryophyta</taxon>
        <taxon>Tracheophyta</taxon>
        <taxon>Spermatophyta</taxon>
        <taxon>Magnoliopsida</taxon>
        <taxon>eudicotyledons</taxon>
        <taxon>Gunneridae</taxon>
        <taxon>Pentapetalae</taxon>
        <taxon>asterids</taxon>
        <taxon>campanulids</taxon>
        <taxon>Asterales</taxon>
        <taxon>Asteraceae</taxon>
        <taxon>Asteroideae</taxon>
        <taxon>Anthemideae</taxon>
        <taxon>Anthemidinae</taxon>
        <taxon>Tanacetum</taxon>
    </lineage>
</organism>
<dbReference type="AlphaFoldDB" id="A0A6L2MV20"/>
<comment type="caution">
    <text evidence="1">The sequence shown here is derived from an EMBL/GenBank/DDBJ whole genome shotgun (WGS) entry which is preliminary data.</text>
</comment>
<reference evidence="1" key="1">
    <citation type="journal article" date="2019" name="Sci. Rep.">
        <title>Draft genome of Tanacetum cinerariifolium, the natural source of mosquito coil.</title>
        <authorList>
            <person name="Yamashiro T."/>
            <person name="Shiraishi A."/>
            <person name="Satake H."/>
            <person name="Nakayama K."/>
        </authorList>
    </citation>
    <scope>NUCLEOTIDE SEQUENCE</scope>
</reference>
<protein>
    <submittedName>
        <fullName evidence="1">Uncharacterized protein</fullName>
    </submittedName>
</protein>
<accession>A0A6L2MV20</accession>
<evidence type="ECO:0000313" key="1">
    <source>
        <dbReference type="EMBL" id="GEU76094.1"/>
    </source>
</evidence>
<sequence length="107" mass="12003">MNPEQYQASPGHSPDEATMGTHIYSRVACLMCLFGWLKSWVSRSHGFRGEFLQGSEVVEFGEKNKKKNSMFKRVLQGKRFGSCTILVPGSYKGDCKIRPCGVLSFGY</sequence>
<gene>
    <name evidence="1" type="ORF">Tci_048072</name>
</gene>